<comment type="function">
    <text evidence="2">Antitoxin component of a type II toxin-antitoxin (TA) system.</text>
</comment>
<dbReference type="Gene3D" id="3.40.1620.10">
    <property type="entry name" value="YefM-like domain"/>
    <property type="match status" value="1"/>
</dbReference>
<dbReference type="NCBIfam" id="TIGR01552">
    <property type="entry name" value="phd_fam"/>
    <property type="match status" value="1"/>
</dbReference>
<dbReference type="Pfam" id="PF02604">
    <property type="entry name" value="PhdYeFM_antitox"/>
    <property type="match status" value="1"/>
</dbReference>
<dbReference type="FunFam" id="3.40.1620.10:FF:000002">
    <property type="entry name" value="Antitoxin"/>
    <property type="match status" value="1"/>
</dbReference>
<dbReference type="PANTHER" id="PTHR35377">
    <property type="entry name" value="ANTITOXIN VAPB49-RELATED-RELATED"/>
    <property type="match status" value="1"/>
</dbReference>
<accession>A0A1A6BCD7</accession>
<comment type="similarity">
    <text evidence="1 2">Belongs to the phD/YefM antitoxin family.</text>
</comment>
<evidence type="ECO:0000313" key="4">
    <source>
        <dbReference type="Proteomes" id="UP000093757"/>
    </source>
</evidence>
<dbReference type="GO" id="GO:0097351">
    <property type="term" value="F:toxin sequestering activity"/>
    <property type="evidence" value="ECO:0007669"/>
    <property type="project" value="TreeGrafter"/>
</dbReference>
<dbReference type="InterPro" id="IPR051416">
    <property type="entry name" value="phD-YefM_TA_antitoxins"/>
</dbReference>
<gene>
    <name evidence="3" type="ORF">A9W98_27790</name>
</gene>
<evidence type="ECO:0000256" key="1">
    <source>
        <dbReference type="ARBA" id="ARBA00009981"/>
    </source>
</evidence>
<reference evidence="3 4" key="1">
    <citation type="submission" date="2016-06" db="EMBL/GenBank/DDBJ databases">
        <authorList>
            <person name="Kjaerup R.B."/>
            <person name="Dalgaard T.S."/>
            <person name="Juul-Madsen H.R."/>
        </authorList>
    </citation>
    <scope>NUCLEOTIDE SEQUENCE [LARGE SCALE GENOMIC DNA]</scope>
    <source>
        <strain evidence="3 4">1245752.6</strain>
    </source>
</reference>
<dbReference type="AlphaFoldDB" id="A0A1A6BCD7"/>
<evidence type="ECO:0000313" key="3">
    <source>
        <dbReference type="EMBL" id="OBR99913.1"/>
    </source>
</evidence>
<name>A0A1A6BCD7_MYCGO</name>
<dbReference type="EMBL" id="MAEM01000408">
    <property type="protein sequence ID" value="OBR99913.1"/>
    <property type="molecule type" value="Genomic_DNA"/>
</dbReference>
<comment type="caution">
    <text evidence="3">The sequence shown here is derived from an EMBL/GenBank/DDBJ whole genome shotgun (WGS) entry which is preliminary data.</text>
</comment>
<organism evidence="3 4">
    <name type="scientific">Mycobacterium gordonae</name>
    <dbReference type="NCBI Taxonomy" id="1778"/>
    <lineage>
        <taxon>Bacteria</taxon>
        <taxon>Bacillati</taxon>
        <taxon>Actinomycetota</taxon>
        <taxon>Actinomycetes</taxon>
        <taxon>Mycobacteriales</taxon>
        <taxon>Mycobacteriaceae</taxon>
        <taxon>Mycobacterium</taxon>
    </lineage>
</organism>
<dbReference type="InterPro" id="IPR006442">
    <property type="entry name" value="Antitoxin_Phd/YefM"/>
</dbReference>
<dbReference type="PANTHER" id="PTHR35377:SF5">
    <property type="entry name" value="ANTITOXIN VAPB46"/>
    <property type="match status" value="1"/>
</dbReference>
<dbReference type="SUPFAM" id="SSF143120">
    <property type="entry name" value="YefM-like"/>
    <property type="match status" value="1"/>
</dbReference>
<dbReference type="Proteomes" id="UP000093757">
    <property type="component" value="Unassembled WGS sequence"/>
</dbReference>
<dbReference type="OrthoDB" id="557859at2"/>
<protein>
    <recommendedName>
        <fullName evidence="2">Antitoxin</fullName>
    </recommendedName>
</protein>
<sequence length="91" mass="9972">METVGIRELRQNASRYLARVEAGEELVVTNKGRVVARLVPVSSSERSRDALIEAGVLTPARRTGALVTANPIRRQSDRSLTAALDEIRDES</sequence>
<dbReference type="RefSeq" id="WP_065135722.1">
    <property type="nucleotide sequence ID" value="NZ_MAEM01000408.1"/>
</dbReference>
<dbReference type="InterPro" id="IPR036165">
    <property type="entry name" value="YefM-like_sf"/>
</dbReference>
<proteinExistence type="inferred from homology"/>
<evidence type="ECO:0000256" key="2">
    <source>
        <dbReference type="RuleBase" id="RU362080"/>
    </source>
</evidence>